<dbReference type="PANTHER" id="PTHR11132">
    <property type="entry name" value="SOLUTE CARRIER FAMILY 35"/>
    <property type="match status" value="1"/>
</dbReference>
<feature type="transmembrane region" description="Helical" evidence="5">
    <location>
        <begin position="144"/>
        <end position="165"/>
    </location>
</feature>
<dbReference type="Pfam" id="PF03151">
    <property type="entry name" value="TPT"/>
    <property type="match status" value="1"/>
</dbReference>
<dbReference type="EMBL" id="CAJNRE010010281">
    <property type="protein sequence ID" value="CAF2089385.1"/>
    <property type="molecule type" value="Genomic_DNA"/>
</dbReference>
<name>A0A816YDW7_9BILA</name>
<feature type="transmembrane region" description="Helical" evidence="5">
    <location>
        <begin position="65"/>
        <end position="86"/>
    </location>
</feature>
<dbReference type="Proteomes" id="UP000663824">
    <property type="component" value="Unassembled WGS sequence"/>
</dbReference>
<keyword evidence="4 5" id="KW-0472">Membrane</keyword>
<organism evidence="8 10">
    <name type="scientific">Rotaria magnacalcarata</name>
    <dbReference type="NCBI Taxonomy" id="392030"/>
    <lineage>
        <taxon>Eukaryota</taxon>
        <taxon>Metazoa</taxon>
        <taxon>Spiralia</taxon>
        <taxon>Gnathifera</taxon>
        <taxon>Rotifera</taxon>
        <taxon>Eurotatoria</taxon>
        <taxon>Bdelloidea</taxon>
        <taxon>Philodinida</taxon>
        <taxon>Philodinidae</taxon>
        <taxon>Rotaria</taxon>
    </lineage>
</organism>
<evidence type="ECO:0000256" key="4">
    <source>
        <dbReference type="ARBA" id="ARBA00023136"/>
    </source>
</evidence>
<feature type="transmembrane region" description="Helical" evidence="5">
    <location>
        <begin position="172"/>
        <end position="192"/>
    </location>
</feature>
<dbReference type="Proteomes" id="UP000663856">
    <property type="component" value="Unassembled WGS sequence"/>
</dbReference>
<evidence type="ECO:0000256" key="1">
    <source>
        <dbReference type="ARBA" id="ARBA00004141"/>
    </source>
</evidence>
<gene>
    <name evidence="7" type="ORF">MBJ925_LOCUS20073</name>
    <name evidence="8" type="ORF">WKI299_LOCUS31193</name>
    <name evidence="9" type="ORF">XDN619_LOCUS36942</name>
</gene>
<evidence type="ECO:0000313" key="7">
    <source>
        <dbReference type="EMBL" id="CAF2089385.1"/>
    </source>
</evidence>
<feature type="domain" description="Sugar phosphate transporter" evidence="6">
    <location>
        <begin position="35"/>
        <end position="201"/>
    </location>
</feature>
<dbReference type="EMBL" id="CAJNRF010014188">
    <property type="protein sequence ID" value="CAF2155581.1"/>
    <property type="molecule type" value="Genomic_DNA"/>
</dbReference>
<evidence type="ECO:0000256" key="2">
    <source>
        <dbReference type="ARBA" id="ARBA00022692"/>
    </source>
</evidence>
<comment type="caution">
    <text evidence="8">The sequence shown here is derived from an EMBL/GenBank/DDBJ whole genome shotgun (WGS) entry which is preliminary data.</text>
</comment>
<evidence type="ECO:0000313" key="9">
    <source>
        <dbReference type="EMBL" id="CAF2268899.1"/>
    </source>
</evidence>
<protein>
    <recommendedName>
        <fullName evidence="6">Sugar phosphate transporter domain-containing protein</fullName>
    </recommendedName>
</protein>
<comment type="subcellular location">
    <subcellularLocation>
        <location evidence="1">Membrane</location>
        <topology evidence="1">Multi-pass membrane protein</topology>
    </subcellularLocation>
</comment>
<reference evidence="8" key="1">
    <citation type="submission" date="2021-02" db="EMBL/GenBank/DDBJ databases">
        <authorList>
            <person name="Nowell W R."/>
        </authorList>
    </citation>
    <scope>NUCLEOTIDE SEQUENCE</scope>
</reference>
<accession>A0A816YDW7</accession>
<dbReference type="AlphaFoldDB" id="A0A816YDW7"/>
<evidence type="ECO:0000313" key="10">
    <source>
        <dbReference type="Proteomes" id="UP000663856"/>
    </source>
</evidence>
<evidence type="ECO:0000256" key="5">
    <source>
        <dbReference type="SAM" id="Phobius"/>
    </source>
</evidence>
<dbReference type="EMBL" id="CAJNRG010019136">
    <property type="protein sequence ID" value="CAF2268899.1"/>
    <property type="molecule type" value="Genomic_DNA"/>
</dbReference>
<sequence>MARKNTMNFHNGYRLLSSSSSQSSSLCSTLITLFKIFSYISLYWLCSISLTFFNRHLFRDYKFPLSITTLHMAIKFIFAALIRWFLYKYNYSSCCTKGNGRHQNNDKDRVHLTWPILWRKIAPTGITASLDISLSNWSLQYITISLYIMCKSTVIIYILVFGIIFGLERFRYSLIVVVTLIASGLFLFTYHYTEFDALGFVLIINTKT</sequence>
<evidence type="ECO:0000256" key="3">
    <source>
        <dbReference type="ARBA" id="ARBA00022989"/>
    </source>
</evidence>
<dbReference type="InterPro" id="IPR050186">
    <property type="entry name" value="TPT_transporter"/>
</dbReference>
<dbReference type="Proteomes" id="UP000663887">
    <property type="component" value="Unassembled WGS sequence"/>
</dbReference>
<keyword evidence="3 5" id="KW-1133">Transmembrane helix</keyword>
<proteinExistence type="predicted"/>
<dbReference type="GO" id="GO:0016020">
    <property type="term" value="C:membrane"/>
    <property type="evidence" value="ECO:0007669"/>
    <property type="project" value="UniProtKB-SubCell"/>
</dbReference>
<evidence type="ECO:0000259" key="6">
    <source>
        <dbReference type="Pfam" id="PF03151"/>
    </source>
</evidence>
<dbReference type="InterPro" id="IPR004853">
    <property type="entry name" value="Sugar_P_trans_dom"/>
</dbReference>
<keyword evidence="2 5" id="KW-0812">Transmembrane</keyword>
<feature type="transmembrane region" description="Helical" evidence="5">
    <location>
        <begin position="30"/>
        <end position="53"/>
    </location>
</feature>
<evidence type="ECO:0000313" key="8">
    <source>
        <dbReference type="EMBL" id="CAF2155581.1"/>
    </source>
</evidence>